<evidence type="ECO:0000256" key="5">
    <source>
        <dbReference type="ARBA" id="ARBA00022692"/>
    </source>
</evidence>
<dbReference type="PROSITE" id="PS52016">
    <property type="entry name" value="TONB_DEPENDENT_REC_3"/>
    <property type="match status" value="1"/>
</dbReference>
<name>A0A5D3ED47_9BACE</name>
<evidence type="ECO:0000256" key="2">
    <source>
        <dbReference type="ARBA" id="ARBA00022448"/>
    </source>
</evidence>
<keyword evidence="7 11" id="KW-0798">TonB box</keyword>
<evidence type="ECO:0000256" key="9">
    <source>
        <dbReference type="ARBA" id="ARBA00023237"/>
    </source>
</evidence>
<dbReference type="Pfam" id="PF13715">
    <property type="entry name" value="CarbopepD_reg_2"/>
    <property type="match status" value="1"/>
</dbReference>
<evidence type="ECO:0000256" key="8">
    <source>
        <dbReference type="ARBA" id="ARBA00023136"/>
    </source>
</evidence>
<accession>A0A5D3ED47</accession>
<keyword evidence="6" id="KW-0408">Iron</keyword>
<feature type="domain" description="Secretin/TonB short N-terminal" evidence="12">
    <location>
        <begin position="62"/>
        <end position="113"/>
    </location>
</feature>
<dbReference type="SUPFAM" id="SSF56935">
    <property type="entry name" value="Porins"/>
    <property type="match status" value="1"/>
</dbReference>
<dbReference type="Gene3D" id="3.55.50.30">
    <property type="match status" value="1"/>
</dbReference>
<gene>
    <name evidence="13" type="ORF">FNJ60_06595</name>
</gene>
<dbReference type="InterPro" id="IPR039426">
    <property type="entry name" value="TonB-dep_rcpt-like"/>
</dbReference>
<evidence type="ECO:0000256" key="7">
    <source>
        <dbReference type="ARBA" id="ARBA00023077"/>
    </source>
</evidence>
<dbReference type="EMBL" id="VKLW01000012">
    <property type="protein sequence ID" value="TYK33768.1"/>
    <property type="molecule type" value="Genomic_DNA"/>
</dbReference>
<dbReference type="GO" id="GO:0006826">
    <property type="term" value="P:iron ion transport"/>
    <property type="evidence" value="ECO:0007669"/>
    <property type="project" value="UniProtKB-KW"/>
</dbReference>
<dbReference type="Gene3D" id="2.60.40.1120">
    <property type="entry name" value="Carboxypeptidase-like, regulatory domain"/>
    <property type="match status" value="1"/>
</dbReference>
<dbReference type="InterPro" id="IPR023996">
    <property type="entry name" value="TonB-dep_OMP_SusC/RagA"/>
</dbReference>
<organism evidence="13 14">
    <name type="scientific">Bacteroides pyogenes</name>
    <dbReference type="NCBI Taxonomy" id="310300"/>
    <lineage>
        <taxon>Bacteria</taxon>
        <taxon>Pseudomonadati</taxon>
        <taxon>Bacteroidota</taxon>
        <taxon>Bacteroidia</taxon>
        <taxon>Bacteroidales</taxon>
        <taxon>Bacteroidaceae</taxon>
        <taxon>Bacteroides</taxon>
    </lineage>
</organism>
<evidence type="ECO:0000256" key="6">
    <source>
        <dbReference type="ARBA" id="ARBA00023004"/>
    </source>
</evidence>
<dbReference type="InterPro" id="IPR008969">
    <property type="entry name" value="CarboxyPept-like_regulatory"/>
</dbReference>
<dbReference type="Pfam" id="PF00593">
    <property type="entry name" value="TonB_dep_Rec_b-barrel"/>
    <property type="match status" value="1"/>
</dbReference>
<dbReference type="Gene3D" id="2.40.170.20">
    <property type="entry name" value="TonB-dependent receptor, beta-barrel domain"/>
    <property type="match status" value="1"/>
</dbReference>
<dbReference type="FunFam" id="2.60.40.1120:FF:000003">
    <property type="entry name" value="Outer membrane protein Omp121"/>
    <property type="match status" value="1"/>
</dbReference>
<sequence>MLQIYEKIAEEITQKRVFLTFLGLLLFMQTLAFAQNNSKIIIQQKNITVIDALRAVERQSKMSINYSDSQLKGKEISDLNLKNVSVTTALDAILKRTSFSYQIQGNYIVIVEKKQATAQTDKNVQGKVIDENGEPLIGVNISINGSSTGTISDFDGNFTIRAPENSMLKISYIGYTTQMVSVSKKDFYRITMKQDTEVLDEVVVTALGIKREAKALTYNVQEIKATGITKVKDANFVNSLAGKIAGVTINQSSSGVGGSSRVIMRGTKSLFGENNALYVLDGIPMQGLRTKQSDNFYESVEIADSDGISNINPEDIESMSVLTGASAAALYGNRGSNGVILITTKKGTVGKPRITYSNNTSFMSPFVTPKFQNTYGRKEGEFKSWGEKREKTYDYNPLDFFQTGYNTMNSIALSTGTETNQTHISFGVVNSEGIIANNKYNRYNFTFRNSWNIVKDVLSMDMGLFYIKQNTQNGVGQGMYYNPLVPVYLFPPSDDINKYVVYELYNGNRNFKTQNWAYGNLGLGIQNPYWIINRNMFNTKRDRYIVSLGIKCNITDWLNVLGRARMDNAYTDFERKLYASTDGLFSKPRGNWMSQDDKNTAVFLDFLVNIDKKFGEHYHFLANVGGSLYDEKYTSRVFEGNLKRVPNFFHPSNMAPAESNSTYSKLHTQTQSFYGKAEIGYRNFLYTDITGRIDFFSSLLGTDKKYVVYPSTGLSVILSEVLPLPKHIVTFWKIRGSYAQVGNPPSPYLPYAAVALNNGDATSSNFTPASHLKPEMTKAFELGMDLRLLNNKLNIAATYYNSNTYNQLFRYELPPSTGYAYAFENAGKVNNWGLELSVGVNQKLGPVDWNVNLVYSLNRNEIKDLLPEFVTDRKTNTTVKAPTEFVVSGAESYKMILKKGGSMSDIYATKLKQDLHGNILAINGAVSKDANTFVKVGSAAPKYNLGIRNGFAWKGVELEFLIDTRVGGTVVSATQALLDQFGVSQQSADARDKGGVPINFGFVNPEQYYSVVASGKTGLLAHYAYSATNVRLRELSISYALPAVWFSRKLNVSVSLTGHNLFMIYNKAPFDPEITANTGTYYQGFDYFMPPSQRSLGFGVKVNF</sequence>
<evidence type="ECO:0000256" key="10">
    <source>
        <dbReference type="PROSITE-ProRule" id="PRU01360"/>
    </source>
</evidence>
<dbReference type="AlphaFoldDB" id="A0A5D3ED47"/>
<dbReference type="Pfam" id="PF07715">
    <property type="entry name" value="Plug"/>
    <property type="match status" value="1"/>
</dbReference>
<dbReference type="InterPro" id="IPR011662">
    <property type="entry name" value="Secretin/TonB_short_N"/>
</dbReference>
<dbReference type="Proteomes" id="UP000324383">
    <property type="component" value="Unassembled WGS sequence"/>
</dbReference>
<evidence type="ECO:0000256" key="1">
    <source>
        <dbReference type="ARBA" id="ARBA00004571"/>
    </source>
</evidence>
<dbReference type="InterPro" id="IPR036942">
    <property type="entry name" value="Beta-barrel_TonB_sf"/>
</dbReference>
<dbReference type="InterPro" id="IPR037066">
    <property type="entry name" value="Plug_dom_sf"/>
</dbReference>
<dbReference type="RefSeq" id="WP_148730411.1">
    <property type="nucleotide sequence ID" value="NZ_JALFMC010000040.1"/>
</dbReference>
<dbReference type="Gene3D" id="2.170.130.10">
    <property type="entry name" value="TonB-dependent receptor, plug domain"/>
    <property type="match status" value="1"/>
</dbReference>
<keyword evidence="9 10" id="KW-0998">Cell outer membrane</keyword>
<keyword evidence="5 10" id="KW-0812">Transmembrane</keyword>
<keyword evidence="4" id="KW-0406">Ion transport</keyword>
<protein>
    <submittedName>
        <fullName evidence="13">SusC/RagA family TonB-linked outer membrane protein</fullName>
    </submittedName>
</protein>
<dbReference type="InterPro" id="IPR000531">
    <property type="entry name" value="Beta-barrel_TonB"/>
</dbReference>
<evidence type="ECO:0000313" key="14">
    <source>
        <dbReference type="Proteomes" id="UP000324383"/>
    </source>
</evidence>
<reference evidence="13 14" key="1">
    <citation type="submission" date="2019-07" db="EMBL/GenBank/DDBJ databases">
        <title>Draft Genome Sequences of Bacteroides pyogenes Strains Isolated from the Uterus Holstein Dairy Cows with Metritis.</title>
        <authorList>
            <person name="Cunha F."/>
            <person name="Galvao K.N."/>
            <person name="Jeon S.J."/>
            <person name="Jeong K.C."/>
        </authorList>
    </citation>
    <scope>NUCLEOTIDE SEQUENCE [LARGE SCALE GENOMIC DNA]</scope>
    <source>
        <strain evidence="13 14">KG-31</strain>
    </source>
</reference>
<dbReference type="SUPFAM" id="SSF49464">
    <property type="entry name" value="Carboxypeptidase regulatory domain-like"/>
    <property type="match status" value="1"/>
</dbReference>
<keyword evidence="14" id="KW-1185">Reference proteome</keyword>
<keyword evidence="2 10" id="KW-0813">Transport</keyword>
<comment type="caution">
    <text evidence="13">The sequence shown here is derived from an EMBL/GenBank/DDBJ whole genome shotgun (WGS) entry which is preliminary data.</text>
</comment>
<keyword evidence="3 10" id="KW-1134">Transmembrane beta strand</keyword>
<keyword evidence="8 10" id="KW-0472">Membrane</keyword>
<dbReference type="Pfam" id="PF07660">
    <property type="entry name" value="STN"/>
    <property type="match status" value="1"/>
</dbReference>
<dbReference type="InterPro" id="IPR023997">
    <property type="entry name" value="TonB-dep_OMP_SusC/RagA_CS"/>
</dbReference>
<dbReference type="NCBIfam" id="TIGR04056">
    <property type="entry name" value="OMP_RagA_SusC"/>
    <property type="match status" value="1"/>
</dbReference>
<evidence type="ECO:0000256" key="4">
    <source>
        <dbReference type="ARBA" id="ARBA00022496"/>
    </source>
</evidence>
<dbReference type="NCBIfam" id="TIGR04057">
    <property type="entry name" value="SusC_RagA_signa"/>
    <property type="match status" value="1"/>
</dbReference>
<proteinExistence type="inferred from homology"/>
<evidence type="ECO:0000259" key="12">
    <source>
        <dbReference type="SMART" id="SM00965"/>
    </source>
</evidence>
<comment type="similarity">
    <text evidence="10 11">Belongs to the TonB-dependent receptor family.</text>
</comment>
<comment type="subcellular location">
    <subcellularLocation>
        <location evidence="1 10">Cell outer membrane</location>
        <topology evidence="1 10">Multi-pass membrane protein</topology>
    </subcellularLocation>
</comment>
<evidence type="ECO:0000313" key="13">
    <source>
        <dbReference type="EMBL" id="TYK33768.1"/>
    </source>
</evidence>
<dbReference type="SMART" id="SM00965">
    <property type="entry name" value="STN"/>
    <property type="match status" value="1"/>
</dbReference>
<dbReference type="GO" id="GO:0009279">
    <property type="term" value="C:cell outer membrane"/>
    <property type="evidence" value="ECO:0007669"/>
    <property type="project" value="UniProtKB-SubCell"/>
</dbReference>
<dbReference type="InterPro" id="IPR012910">
    <property type="entry name" value="Plug_dom"/>
</dbReference>
<keyword evidence="4" id="KW-0410">Iron transport</keyword>
<evidence type="ECO:0000256" key="11">
    <source>
        <dbReference type="RuleBase" id="RU003357"/>
    </source>
</evidence>
<evidence type="ECO:0000256" key="3">
    <source>
        <dbReference type="ARBA" id="ARBA00022452"/>
    </source>
</evidence>